<dbReference type="Gramene" id="GBG66814">
    <property type="protein sequence ID" value="GBG66814"/>
    <property type="gene ID" value="CBR_g70692"/>
</dbReference>
<evidence type="ECO:0000256" key="11">
    <source>
        <dbReference type="SAM" id="MobiDB-lite"/>
    </source>
</evidence>
<dbReference type="Proteomes" id="UP000265515">
    <property type="component" value="Unassembled WGS sequence"/>
</dbReference>
<dbReference type="InterPro" id="IPR005949">
    <property type="entry name" value="Form_AcTrfase"/>
</dbReference>
<evidence type="ECO:0000259" key="12">
    <source>
        <dbReference type="PROSITE" id="PS51149"/>
    </source>
</evidence>
<name>A0A388K9Q7_CHABU</name>
<feature type="region of interest" description="Disordered" evidence="11">
    <location>
        <begin position="711"/>
        <end position="738"/>
    </location>
</feature>
<dbReference type="InterPro" id="IPR004184">
    <property type="entry name" value="PFL_dom"/>
</dbReference>
<keyword evidence="15" id="KW-1185">Reference proteome</keyword>
<evidence type="ECO:0000313" key="14">
    <source>
        <dbReference type="EMBL" id="GBG66814.1"/>
    </source>
</evidence>
<dbReference type="Pfam" id="PF02901">
    <property type="entry name" value="PFL-like"/>
    <property type="match status" value="1"/>
</dbReference>
<proteinExistence type="inferred from homology"/>
<feature type="modified residue" description="Glycine radical" evidence="10">
    <location>
        <position position="801"/>
    </location>
</feature>
<evidence type="ECO:0000256" key="9">
    <source>
        <dbReference type="ARBA" id="ARBA00049029"/>
    </source>
</evidence>
<dbReference type="SUPFAM" id="SSF51998">
    <property type="entry name" value="PFL-like glycyl radical enzymes"/>
    <property type="match status" value="1"/>
</dbReference>
<keyword evidence="5" id="KW-0808">Transferase</keyword>
<evidence type="ECO:0000256" key="6">
    <source>
        <dbReference type="ARBA" id="ARBA00022818"/>
    </source>
</evidence>
<evidence type="ECO:0000256" key="3">
    <source>
        <dbReference type="ARBA" id="ARBA00013214"/>
    </source>
</evidence>
<evidence type="ECO:0000313" key="15">
    <source>
        <dbReference type="Proteomes" id="UP000265515"/>
    </source>
</evidence>
<gene>
    <name evidence="14" type="ORF">CBR_g70692</name>
</gene>
<comment type="catalytic activity">
    <reaction evidence="9">
        <text>formate + acetyl-CoA = pyruvate + CoA</text>
        <dbReference type="Rhea" id="RHEA:11844"/>
        <dbReference type="ChEBI" id="CHEBI:15361"/>
        <dbReference type="ChEBI" id="CHEBI:15740"/>
        <dbReference type="ChEBI" id="CHEBI:57287"/>
        <dbReference type="ChEBI" id="CHEBI:57288"/>
        <dbReference type="EC" id="2.3.1.54"/>
    </reaction>
</comment>
<keyword evidence="7" id="KW-0119">Carbohydrate metabolism</keyword>
<dbReference type="PANTHER" id="PTHR30191:SF0">
    <property type="entry name" value="FORMATE ACETYLTRANSFERASE 1"/>
    <property type="match status" value="1"/>
</dbReference>
<dbReference type="CDD" id="cd01678">
    <property type="entry name" value="PFL1"/>
    <property type="match status" value="1"/>
</dbReference>
<evidence type="ECO:0000256" key="5">
    <source>
        <dbReference type="ARBA" id="ARBA00022679"/>
    </source>
</evidence>
<dbReference type="AlphaFoldDB" id="A0A388K9Q7"/>
<evidence type="ECO:0000256" key="7">
    <source>
        <dbReference type="ARBA" id="ARBA00023277"/>
    </source>
</evidence>
<feature type="domain" description="Glycine radical" evidence="12">
    <location>
        <begin position="685"/>
        <end position="826"/>
    </location>
</feature>
<dbReference type="GO" id="GO:0008861">
    <property type="term" value="F:formate C-acetyltransferase activity"/>
    <property type="evidence" value="ECO:0007669"/>
    <property type="project" value="UniProtKB-EC"/>
</dbReference>
<dbReference type="InterPro" id="IPR001150">
    <property type="entry name" value="Gly_radical"/>
</dbReference>
<keyword evidence="4" id="KW-0963">Cytoplasm</keyword>
<protein>
    <recommendedName>
        <fullName evidence="3">formate C-acetyltransferase</fullName>
        <ecNumber evidence="3">2.3.1.54</ecNumber>
    </recommendedName>
</protein>
<reference evidence="14 15" key="1">
    <citation type="journal article" date="2018" name="Cell">
        <title>The Chara Genome: Secondary Complexity and Implications for Plant Terrestrialization.</title>
        <authorList>
            <person name="Nishiyama T."/>
            <person name="Sakayama H."/>
            <person name="Vries J.D."/>
            <person name="Buschmann H."/>
            <person name="Saint-Marcoux D."/>
            <person name="Ullrich K.K."/>
            <person name="Haas F.B."/>
            <person name="Vanderstraeten L."/>
            <person name="Becker D."/>
            <person name="Lang D."/>
            <person name="Vosolsobe S."/>
            <person name="Rombauts S."/>
            <person name="Wilhelmsson P.K.I."/>
            <person name="Janitza P."/>
            <person name="Kern R."/>
            <person name="Heyl A."/>
            <person name="Rumpler F."/>
            <person name="Villalobos L.I.A.C."/>
            <person name="Clay J.M."/>
            <person name="Skokan R."/>
            <person name="Toyoda A."/>
            <person name="Suzuki Y."/>
            <person name="Kagoshima H."/>
            <person name="Schijlen E."/>
            <person name="Tajeshwar N."/>
            <person name="Catarino B."/>
            <person name="Hetherington A.J."/>
            <person name="Saltykova A."/>
            <person name="Bonnot C."/>
            <person name="Breuninger H."/>
            <person name="Symeonidi A."/>
            <person name="Radhakrishnan G.V."/>
            <person name="Van Nieuwerburgh F."/>
            <person name="Deforce D."/>
            <person name="Chang C."/>
            <person name="Karol K.G."/>
            <person name="Hedrich R."/>
            <person name="Ulvskov P."/>
            <person name="Glockner G."/>
            <person name="Delwiche C.F."/>
            <person name="Petrasek J."/>
            <person name="Van de Peer Y."/>
            <person name="Friml J."/>
            <person name="Beilby M."/>
            <person name="Dolan L."/>
            <person name="Kohara Y."/>
            <person name="Sugano S."/>
            <person name="Fujiyama A."/>
            <person name="Delaux P.-M."/>
            <person name="Quint M."/>
            <person name="TheiBen G."/>
            <person name="Hagemann M."/>
            <person name="Harholt J."/>
            <person name="Dunand C."/>
            <person name="Zachgo S."/>
            <person name="Langdale J."/>
            <person name="Maumus F."/>
            <person name="Straeten D.V.D."/>
            <person name="Gould S.B."/>
            <person name="Rensing S.A."/>
        </authorList>
    </citation>
    <scope>NUCLEOTIDE SEQUENCE [LARGE SCALE GENOMIC DNA]</scope>
    <source>
        <strain evidence="14 15">S276</strain>
    </source>
</reference>
<dbReference type="OrthoDB" id="10256780at2759"/>
<sequence length="826" mass="91050">MSQSLYRALRRPPSLSTMGARRLAMVLNSPAGATAEGFSGVVARIAPMCAAATSLFTVSRQSALGPVPPLPLSVVRTSSVAGVRQYSSIGTANPVRARVAVEAPPAQDVAEDHELASSADVANFIQQNFKAYEGDGSFLAPATSRTRQVWEKCLELLKEEHKKGVLDCDPSTPGSILSHGPGYIDKELDLIVGFQTDAPLKRMIKPKGGWRMVESALASYGFPIDERVKEIFTKYVKTHNAGVFDAYSSEMKIARHEGILTGLPDAYGRGRIIGDYRRVALYGVDALIKGKQMDKAALGHPMTEDVIRLREEVSEQIKALKELKEMAKQYGYDIGKPAQNAREAIQWLYFGYLGAIKEQDGAAMSLGRVDAFLDTFIERDIANGTLTEEKAQELIDDFVIKLRLVRHLRTPEYNSLFAGDPTWVTAVIAGMAADGVEVGGKPMHMVTKTSYRLLHTLRNLGPAPEPNLTVLWSPHLPQPFKDYCSKISLDLSSIQYMNDDLMRERFGADNAIACCVSAMTTGKMMQFFGARCNLPKLLLYALNGGKDEVSGKQVGPKFAPLSDGPLVFDEVMKRYDEAMEWLAGVYVNTMNCIHYMHDKYNYERLQMALHDTDVHRTLAFGVAGLSVAADSLSAIKHAKVTPIRDENGMAVDFKIEGDFPKYGNDIEEVDQFASDLVSSFIKKLQKHPSYRGAEHTLSVLTITSNVVYGKHTGSTPDGRRKGEPFAPGANPLHGRDESGALSSLNSVAKVRVLGGDVQFVHVSLCVCRAHHLNVNALNREMLLDAMEHPEKYPQLTIRVSGYAVHFTRLTREQQMDVISRTFHETM</sequence>
<dbReference type="STRING" id="69332.A0A388K9Q7"/>
<dbReference type="PROSITE" id="PS51554">
    <property type="entry name" value="PFL"/>
    <property type="match status" value="1"/>
</dbReference>
<evidence type="ECO:0000256" key="2">
    <source>
        <dbReference type="ARBA" id="ARBA00008375"/>
    </source>
</evidence>
<evidence type="ECO:0000259" key="13">
    <source>
        <dbReference type="PROSITE" id="PS51554"/>
    </source>
</evidence>
<evidence type="ECO:0000256" key="8">
    <source>
        <dbReference type="ARBA" id="ARBA00023315"/>
    </source>
</evidence>
<dbReference type="InterPro" id="IPR050244">
    <property type="entry name" value="Auton_GlycylRad_Cofactor"/>
</dbReference>
<keyword evidence="8" id="KW-0012">Acyltransferase</keyword>
<dbReference type="PROSITE" id="PS51149">
    <property type="entry name" value="GLY_RADICAL_2"/>
    <property type="match status" value="1"/>
</dbReference>
<comment type="caution">
    <text evidence="14">The sequence shown here is derived from an EMBL/GenBank/DDBJ whole genome shotgun (WGS) entry which is preliminary data.</text>
</comment>
<dbReference type="PIRSF" id="PIRSF000379">
    <property type="entry name" value="For_Ac_trans_1"/>
    <property type="match status" value="1"/>
</dbReference>
<feature type="domain" description="PFL" evidence="13">
    <location>
        <begin position="99"/>
        <end position="720"/>
    </location>
</feature>
<organism evidence="14 15">
    <name type="scientific">Chara braunii</name>
    <name type="common">Braun's stonewort</name>
    <dbReference type="NCBI Taxonomy" id="69332"/>
    <lineage>
        <taxon>Eukaryota</taxon>
        <taxon>Viridiplantae</taxon>
        <taxon>Streptophyta</taxon>
        <taxon>Charophyceae</taxon>
        <taxon>Charales</taxon>
        <taxon>Characeae</taxon>
        <taxon>Chara</taxon>
    </lineage>
</organism>
<dbReference type="EMBL" id="BFEA01000079">
    <property type="protein sequence ID" value="GBG66814.1"/>
    <property type="molecule type" value="Genomic_DNA"/>
</dbReference>
<dbReference type="OMA" id="CAKVSIE"/>
<keyword evidence="6 10" id="KW-0556">Organic radical</keyword>
<evidence type="ECO:0000256" key="1">
    <source>
        <dbReference type="ARBA" id="ARBA00004496"/>
    </source>
</evidence>
<dbReference type="Gene3D" id="3.20.70.20">
    <property type="match status" value="1"/>
</dbReference>
<dbReference type="EC" id="2.3.1.54" evidence="3"/>
<accession>A0A388K9Q7</accession>
<comment type="subcellular location">
    <subcellularLocation>
        <location evidence="1">Cytoplasm</location>
    </subcellularLocation>
</comment>
<dbReference type="PROSITE" id="PS00850">
    <property type="entry name" value="GLY_RADICAL_1"/>
    <property type="match status" value="1"/>
</dbReference>
<comment type="similarity">
    <text evidence="2">Belongs to the glycyl radical enzyme (GRE) family. PFL subfamily.</text>
</comment>
<dbReference type="PANTHER" id="PTHR30191">
    <property type="entry name" value="FORMATE ACETYLTRANSFERASE"/>
    <property type="match status" value="1"/>
</dbReference>
<dbReference type="GO" id="GO:0005975">
    <property type="term" value="P:carbohydrate metabolic process"/>
    <property type="evidence" value="ECO:0007669"/>
    <property type="project" value="InterPro"/>
</dbReference>
<dbReference type="GO" id="GO:0005829">
    <property type="term" value="C:cytosol"/>
    <property type="evidence" value="ECO:0007669"/>
    <property type="project" value="TreeGrafter"/>
</dbReference>
<dbReference type="Pfam" id="PF01228">
    <property type="entry name" value="Gly_radical"/>
    <property type="match status" value="1"/>
</dbReference>
<dbReference type="InterPro" id="IPR019777">
    <property type="entry name" value="Form_AcTrfase_GR_CS"/>
</dbReference>
<evidence type="ECO:0000256" key="10">
    <source>
        <dbReference type="PROSITE-ProRule" id="PRU00493"/>
    </source>
</evidence>
<evidence type="ECO:0000256" key="4">
    <source>
        <dbReference type="ARBA" id="ARBA00022490"/>
    </source>
</evidence>